<dbReference type="Pfam" id="PF04569">
    <property type="entry name" value="DUF591"/>
    <property type="match status" value="1"/>
</dbReference>
<organism evidence="3">
    <name type="scientific">Oryza meridionalis</name>
    <dbReference type="NCBI Taxonomy" id="40149"/>
    <lineage>
        <taxon>Eukaryota</taxon>
        <taxon>Viridiplantae</taxon>
        <taxon>Streptophyta</taxon>
        <taxon>Embryophyta</taxon>
        <taxon>Tracheophyta</taxon>
        <taxon>Spermatophyta</taxon>
        <taxon>Magnoliopsida</taxon>
        <taxon>Liliopsida</taxon>
        <taxon>Poales</taxon>
        <taxon>Poaceae</taxon>
        <taxon>BOP clade</taxon>
        <taxon>Oryzoideae</taxon>
        <taxon>Oryzeae</taxon>
        <taxon>Oryzinae</taxon>
        <taxon>Oryza</taxon>
    </lineage>
</organism>
<evidence type="ECO:0000259" key="2">
    <source>
        <dbReference type="Pfam" id="PF04569"/>
    </source>
</evidence>
<dbReference type="HOGENOM" id="CLU_892496_0_0_1"/>
<feature type="compositionally biased region" description="Basic and acidic residues" evidence="1">
    <location>
        <begin position="145"/>
        <end position="155"/>
    </location>
</feature>
<evidence type="ECO:0000313" key="3">
    <source>
        <dbReference type="EnsemblPlants" id="OMERI04G11020.1"/>
    </source>
</evidence>
<feature type="compositionally biased region" description="Basic and acidic residues" evidence="1">
    <location>
        <begin position="1"/>
        <end position="24"/>
    </location>
</feature>
<keyword evidence="4" id="KW-1185">Reference proteome</keyword>
<proteinExistence type="predicted"/>
<sequence length="312" mass="32657">MTRKTRESEPMARIRRRVAGDGKSWRRQPAASKGGNDDETTRVRFKGMEASPGLKGFVSGVGWGIETPRVASDGELPLVQSNATMGGGGSSARLRAQSGGGELSSSLRWRKTERGTEGVTATGRGGRRRPTARGTIAAAGGAAPKGRDRGRREEVRRWGGEELLVLAGLLGTRGGRKSDDDGEQLGGRCGNGAAESVKREGLRWGGELGFGLYRCRRGGLGGGTDIGRSRVQGPRAGGHGGKGKAEKGGEKGALLLADLGEQREVGERVREALCLSVLEARGVEQRDRAMTAATTAKRRVGSGGCAAQVRQG</sequence>
<feature type="region of interest" description="Disordered" evidence="1">
    <location>
        <begin position="1"/>
        <end position="43"/>
    </location>
</feature>
<feature type="domain" description="DUF591" evidence="2">
    <location>
        <begin position="4"/>
        <end position="53"/>
    </location>
</feature>
<protein>
    <recommendedName>
        <fullName evidence="2">DUF591 domain-containing protein</fullName>
    </recommendedName>
</protein>
<evidence type="ECO:0000256" key="1">
    <source>
        <dbReference type="SAM" id="MobiDB-lite"/>
    </source>
</evidence>
<dbReference type="InterPro" id="IPR007649">
    <property type="entry name" value="DUF591"/>
</dbReference>
<name>A0A0E0DE34_9ORYZ</name>
<reference evidence="3" key="1">
    <citation type="submission" date="2015-04" db="UniProtKB">
        <authorList>
            <consortium name="EnsemblPlants"/>
        </authorList>
    </citation>
    <scope>IDENTIFICATION</scope>
</reference>
<dbReference type="AlphaFoldDB" id="A0A0E0DE34"/>
<dbReference type="Gramene" id="OMERI04G11020.1">
    <property type="protein sequence ID" value="OMERI04G11020.1"/>
    <property type="gene ID" value="OMERI04G11020"/>
</dbReference>
<feature type="compositionally biased region" description="Low complexity" evidence="1">
    <location>
        <begin position="132"/>
        <end position="144"/>
    </location>
</feature>
<reference evidence="3" key="2">
    <citation type="submission" date="2018-05" db="EMBL/GenBank/DDBJ databases">
        <title>OmerRS3 (Oryza meridionalis Reference Sequence Version 3).</title>
        <authorList>
            <person name="Zhang J."/>
            <person name="Kudrna D."/>
            <person name="Lee S."/>
            <person name="Talag J."/>
            <person name="Welchert J."/>
            <person name="Wing R.A."/>
        </authorList>
    </citation>
    <scope>NUCLEOTIDE SEQUENCE [LARGE SCALE GENOMIC DNA]</scope>
    <source>
        <strain evidence="3">cv. OR44</strain>
    </source>
</reference>
<feature type="region of interest" description="Disordered" evidence="1">
    <location>
        <begin position="224"/>
        <end position="249"/>
    </location>
</feature>
<dbReference type="EnsemblPlants" id="OMERI04G11020.1">
    <property type="protein sequence ID" value="OMERI04G11020.1"/>
    <property type="gene ID" value="OMERI04G11020"/>
</dbReference>
<evidence type="ECO:0000313" key="4">
    <source>
        <dbReference type="Proteomes" id="UP000008021"/>
    </source>
</evidence>
<accession>A0A0E0DE34</accession>
<feature type="region of interest" description="Disordered" evidence="1">
    <location>
        <begin position="79"/>
        <end position="155"/>
    </location>
</feature>
<dbReference type="Proteomes" id="UP000008021">
    <property type="component" value="Chromosome 4"/>
</dbReference>